<gene>
    <name evidence="1" type="ORF">CHARACLAT_001685</name>
</gene>
<protein>
    <submittedName>
        <fullName evidence="1">Uncharacterized protein</fullName>
    </submittedName>
</protein>
<proteinExistence type="predicted"/>
<evidence type="ECO:0000313" key="1">
    <source>
        <dbReference type="EMBL" id="MED6266388.1"/>
    </source>
</evidence>
<keyword evidence="2" id="KW-1185">Reference proteome</keyword>
<dbReference type="EMBL" id="JAHUTJ010008260">
    <property type="protein sequence ID" value="MED6266388.1"/>
    <property type="molecule type" value="Genomic_DNA"/>
</dbReference>
<accession>A0ABU7CTX7</accession>
<reference evidence="1 2" key="1">
    <citation type="submission" date="2021-06" db="EMBL/GenBank/DDBJ databases">
        <authorList>
            <person name="Palmer J.M."/>
        </authorList>
    </citation>
    <scope>NUCLEOTIDE SEQUENCE [LARGE SCALE GENOMIC DNA]</scope>
    <source>
        <strain evidence="1 2">CL_MEX2019</strain>
        <tissue evidence="1">Muscle</tissue>
    </source>
</reference>
<dbReference type="Proteomes" id="UP001352852">
    <property type="component" value="Unassembled WGS sequence"/>
</dbReference>
<name>A0ABU7CTX7_9TELE</name>
<organism evidence="1 2">
    <name type="scientific">Characodon lateralis</name>
    <dbReference type="NCBI Taxonomy" id="208331"/>
    <lineage>
        <taxon>Eukaryota</taxon>
        <taxon>Metazoa</taxon>
        <taxon>Chordata</taxon>
        <taxon>Craniata</taxon>
        <taxon>Vertebrata</taxon>
        <taxon>Euteleostomi</taxon>
        <taxon>Actinopterygii</taxon>
        <taxon>Neopterygii</taxon>
        <taxon>Teleostei</taxon>
        <taxon>Neoteleostei</taxon>
        <taxon>Acanthomorphata</taxon>
        <taxon>Ovalentaria</taxon>
        <taxon>Atherinomorphae</taxon>
        <taxon>Cyprinodontiformes</taxon>
        <taxon>Goodeidae</taxon>
        <taxon>Characodon</taxon>
    </lineage>
</organism>
<comment type="caution">
    <text evidence="1">The sequence shown here is derived from an EMBL/GenBank/DDBJ whole genome shotgun (WGS) entry which is preliminary data.</text>
</comment>
<sequence length="353" mass="38938">MEFKRSVQSLLTGCSNQRQVRTPPQPIISQGITFKDPLHGNTTLLLYFDDQLRHERLTGLLPNGPFSPRLSSGDVESALRTPPIHLLSVAEVVLPSPRLLSLRHPARLLQWFSSDLVSQTDLPAPQAPMSSSTPVIPQSSLLHSSRPWILSRVSYLLYSAPPGVRLQFCHISISSSHIPTFNSLLAPPTDIHHGNIRPGSSLRMHLDLRRWQAIPTSSSCSSFSLFRLITIYATGRRFMQPSGSIAIGRRFMQPSGSHTPLASIYKHALASISILSLVRHSSNHLDTVRCSPSSPDLTSAIHASSVITRLSLASALLGEDVPNQNPKMFIQTYFILSVYISLRGPSAKEIIFH</sequence>
<evidence type="ECO:0000313" key="2">
    <source>
        <dbReference type="Proteomes" id="UP001352852"/>
    </source>
</evidence>